<sequence length="202" mass="21994">MRFGANVRSSGRRARESGRGRPVGYELAFGTYEDALRMVGVVAEPRTAATAVSGSRIQLFAAMVRDGNRSYWDADFARQKWGGLLAPPALLMGWLTPPPWRPTQGPSANAPVTSLALRVPLPGTTFINVANDVEFLHPIVEGDLLTVVEELVSVSPEKQTRLGVGHFVETLQTYSRQRDVVVASCRNTLFRFTPGARPGEAS</sequence>
<evidence type="ECO:0000256" key="1">
    <source>
        <dbReference type="SAM" id="MobiDB-lite"/>
    </source>
</evidence>
<dbReference type="EMBL" id="CP046600">
    <property type="protein sequence ID" value="QUR68371.1"/>
    <property type="molecule type" value="Genomic_DNA"/>
</dbReference>
<feature type="region of interest" description="Disordered" evidence="1">
    <location>
        <begin position="1"/>
        <end position="20"/>
    </location>
</feature>
<dbReference type="AlphaFoldDB" id="A0A975JZ43"/>
<accession>A0A975JZ43</accession>
<evidence type="ECO:0000313" key="4">
    <source>
        <dbReference type="Proteomes" id="UP000682202"/>
    </source>
</evidence>
<protein>
    <submittedName>
        <fullName evidence="3">Acyl dehydratase</fullName>
    </submittedName>
</protein>
<organism evidence="3 4">
    <name type="scientific">Mycobacterium spongiae</name>
    <dbReference type="NCBI Taxonomy" id="886343"/>
    <lineage>
        <taxon>Bacteria</taxon>
        <taxon>Bacillati</taxon>
        <taxon>Actinomycetota</taxon>
        <taxon>Actinomycetes</taxon>
        <taxon>Mycobacteriales</taxon>
        <taxon>Mycobacteriaceae</taxon>
        <taxon>Mycobacterium</taxon>
    </lineage>
</organism>
<name>A0A975JZ43_9MYCO</name>
<dbReference type="InterPro" id="IPR039569">
    <property type="entry name" value="FAS1-like_DH_region"/>
</dbReference>
<dbReference type="Gene3D" id="3.10.129.10">
    <property type="entry name" value="Hotdog Thioesterase"/>
    <property type="match status" value="1"/>
</dbReference>
<reference evidence="3" key="1">
    <citation type="submission" date="2019-12" db="EMBL/GenBank/DDBJ databases">
        <title>Mycobacterium spongiae sp. nov.</title>
        <authorList>
            <person name="Stinear T."/>
        </authorList>
    </citation>
    <scope>NUCLEOTIDE SEQUENCE</scope>
    <source>
        <strain evidence="3">FSD4b-SM</strain>
    </source>
</reference>
<keyword evidence="4" id="KW-1185">Reference proteome</keyword>
<feature type="domain" description="FAS1-like dehydratase" evidence="2">
    <location>
        <begin position="38"/>
        <end position="183"/>
    </location>
</feature>
<gene>
    <name evidence="3" type="ORF">F6B93_15955</name>
</gene>
<dbReference type="CDD" id="cd03441">
    <property type="entry name" value="R_hydratase_like"/>
    <property type="match status" value="1"/>
</dbReference>
<dbReference type="Pfam" id="PF13452">
    <property type="entry name" value="FAS1_DH_region"/>
    <property type="match status" value="1"/>
</dbReference>
<dbReference type="Proteomes" id="UP000682202">
    <property type="component" value="Chromosome"/>
</dbReference>
<evidence type="ECO:0000259" key="2">
    <source>
        <dbReference type="Pfam" id="PF13452"/>
    </source>
</evidence>
<dbReference type="SUPFAM" id="SSF54637">
    <property type="entry name" value="Thioesterase/thiol ester dehydrase-isomerase"/>
    <property type="match status" value="1"/>
</dbReference>
<evidence type="ECO:0000313" key="3">
    <source>
        <dbReference type="EMBL" id="QUR68371.1"/>
    </source>
</evidence>
<dbReference type="InterPro" id="IPR029069">
    <property type="entry name" value="HotDog_dom_sf"/>
</dbReference>
<dbReference type="KEGG" id="mspg:F6B93_15955"/>
<proteinExistence type="predicted"/>